<dbReference type="AlphaFoldDB" id="A0A928ZSK6"/>
<organism evidence="2 3">
    <name type="scientific">Leptolyngbya cf. ectocarpi LEGE 11479</name>
    <dbReference type="NCBI Taxonomy" id="1828722"/>
    <lineage>
        <taxon>Bacteria</taxon>
        <taxon>Bacillati</taxon>
        <taxon>Cyanobacteriota</taxon>
        <taxon>Cyanophyceae</taxon>
        <taxon>Leptolyngbyales</taxon>
        <taxon>Leptolyngbyaceae</taxon>
        <taxon>Leptolyngbya group</taxon>
        <taxon>Leptolyngbya</taxon>
    </lineage>
</organism>
<dbReference type="Pfam" id="PF01497">
    <property type="entry name" value="Peripla_BP_2"/>
    <property type="match status" value="1"/>
</dbReference>
<gene>
    <name evidence="2" type="ORF">IQ260_01650</name>
</gene>
<dbReference type="EMBL" id="JADEXP010000006">
    <property type="protein sequence ID" value="MBE9065351.1"/>
    <property type="molecule type" value="Genomic_DNA"/>
</dbReference>
<sequence length="309" mass="34153">MSELRIVSLIPSATEIVIQLGFGESLVGRSHSCDFPPAVQTLPVCTSPSFDPVGQSKEIHDRVSELLHRGLSVYDVNVERLQELRPTHILTQDQCDVCAASLADVQKAVAQMIDPQPVVISLKPQVLADLWDDLRRVATALDDVNGAAIADLTIAQLQGRLQNCLSKVPTKLPQPTVACLEWTDPLMGAGNWIPELVSMAGGHPLFGHVGRHSPWLPWEDLNAAEPDVVVVMPCGYDLQQGRESINQLTQMPSWQRLKAVKDGRIFLVDGNQYFNRPGPRLVDSLEILAEILHPDECEFGYAMKAWKIY</sequence>
<dbReference type="Proteomes" id="UP000615026">
    <property type="component" value="Unassembled WGS sequence"/>
</dbReference>
<evidence type="ECO:0000313" key="3">
    <source>
        <dbReference type="Proteomes" id="UP000615026"/>
    </source>
</evidence>
<dbReference type="Gene3D" id="3.40.50.1980">
    <property type="entry name" value="Nitrogenase molybdenum iron protein domain"/>
    <property type="match status" value="2"/>
</dbReference>
<proteinExistence type="predicted"/>
<dbReference type="InterPro" id="IPR051030">
    <property type="entry name" value="Vitamin_B12-ABC_binding"/>
</dbReference>
<comment type="caution">
    <text evidence="2">The sequence shown here is derived from an EMBL/GenBank/DDBJ whole genome shotgun (WGS) entry which is preliminary data.</text>
</comment>
<feature type="domain" description="Fe/B12 periplasmic-binding" evidence="1">
    <location>
        <begin position="5"/>
        <end position="296"/>
    </location>
</feature>
<dbReference type="InterPro" id="IPR002491">
    <property type="entry name" value="ABC_transptr_periplasmic_BD"/>
</dbReference>
<reference evidence="2" key="1">
    <citation type="submission" date="2020-10" db="EMBL/GenBank/DDBJ databases">
        <authorList>
            <person name="Castelo-Branco R."/>
            <person name="Eusebio N."/>
            <person name="Adriana R."/>
            <person name="Vieira A."/>
            <person name="Brugerolle De Fraissinette N."/>
            <person name="Rezende De Castro R."/>
            <person name="Schneider M.P."/>
            <person name="Vasconcelos V."/>
            <person name="Leao P.N."/>
        </authorList>
    </citation>
    <scope>NUCLEOTIDE SEQUENCE</scope>
    <source>
        <strain evidence="2">LEGE 11479</strain>
    </source>
</reference>
<evidence type="ECO:0000313" key="2">
    <source>
        <dbReference type="EMBL" id="MBE9065351.1"/>
    </source>
</evidence>
<dbReference type="PROSITE" id="PS50983">
    <property type="entry name" value="FE_B12_PBP"/>
    <property type="match status" value="1"/>
</dbReference>
<keyword evidence="3" id="KW-1185">Reference proteome</keyword>
<dbReference type="RefSeq" id="WP_193990241.1">
    <property type="nucleotide sequence ID" value="NZ_JADEXP010000006.1"/>
</dbReference>
<name>A0A928ZSK6_LEPEC</name>
<accession>A0A928ZSK6</accession>
<evidence type="ECO:0000259" key="1">
    <source>
        <dbReference type="PROSITE" id="PS50983"/>
    </source>
</evidence>
<dbReference type="CDD" id="cd01144">
    <property type="entry name" value="BtuF"/>
    <property type="match status" value="1"/>
</dbReference>
<dbReference type="SUPFAM" id="SSF53807">
    <property type="entry name" value="Helical backbone' metal receptor"/>
    <property type="match status" value="1"/>
</dbReference>
<dbReference type="PANTHER" id="PTHR42860">
    <property type="entry name" value="VITAMIN B12-BINDING PROTEIN"/>
    <property type="match status" value="1"/>
</dbReference>
<protein>
    <submittedName>
        <fullName evidence="2">Cobalamin-binding protein</fullName>
    </submittedName>
</protein>
<dbReference type="PANTHER" id="PTHR42860:SF1">
    <property type="entry name" value="VITAMIN B12-BINDING PROTEIN"/>
    <property type="match status" value="1"/>
</dbReference>